<name>A0ABV4NWG9_9GAMM</name>
<reference evidence="1 2" key="1">
    <citation type="submission" date="2024-08" db="EMBL/GenBank/DDBJ databases">
        <authorList>
            <person name="Ishaq N."/>
        </authorList>
    </citation>
    <scope>NUCLEOTIDE SEQUENCE [LARGE SCALE GENOMIC DNA]</scope>
    <source>
        <strain evidence="1 2">DSM 18651</strain>
    </source>
</reference>
<protein>
    <submittedName>
        <fullName evidence="1">Uncharacterized protein</fullName>
    </submittedName>
</protein>
<sequence length="98" mass="10881">MFTAGSFKRVQFCAVLVLALGGMQAVQVRATDLGFSVEDIHRQLTEKTEQHFILKLNECKAKGDSQDIRSPYPVRIVVDKPQQGATPRPITIGRLTVI</sequence>
<accession>A0ABV4NWG9</accession>
<evidence type="ECO:0000313" key="2">
    <source>
        <dbReference type="Proteomes" id="UP001569428"/>
    </source>
</evidence>
<keyword evidence="2" id="KW-1185">Reference proteome</keyword>
<proteinExistence type="predicted"/>
<organism evidence="1 2">
    <name type="scientific">Microbulbifer epialgicus</name>
    <dbReference type="NCBI Taxonomy" id="393907"/>
    <lineage>
        <taxon>Bacteria</taxon>
        <taxon>Pseudomonadati</taxon>
        <taxon>Pseudomonadota</taxon>
        <taxon>Gammaproteobacteria</taxon>
        <taxon>Cellvibrionales</taxon>
        <taxon>Microbulbiferaceae</taxon>
        <taxon>Microbulbifer</taxon>
    </lineage>
</organism>
<gene>
    <name evidence="1" type="ORF">ACCI49_04000</name>
</gene>
<comment type="caution">
    <text evidence="1">The sequence shown here is derived from an EMBL/GenBank/DDBJ whole genome shotgun (WGS) entry which is preliminary data.</text>
</comment>
<dbReference type="Proteomes" id="UP001569428">
    <property type="component" value="Unassembled WGS sequence"/>
</dbReference>
<dbReference type="EMBL" id="JBGMEK010000005">
    <property type="protein sequence ID" value="MFA0810073.1"/>
    <property type="molecule type" value="Genomic_DNA"/>
</dbReference>
<evidence type="ECO:0000313" key="1">
    <source>
        <dbReference type="EMBL" id="MFA0810073.1"/>
    </source>
</evidence>
<dbReference type="RefSeq" id="WP_371837686.1">
    <property type="nucleotide sequence ID" value="NZ_JBGMEK010000005.1"/>
</dbReference>